<comment type="subcellular location">
    <subcellularLocation>
        <location evidence="1">Cell membrane</location>
        <topology evidence="1">Multi-pass membrane protein</topology>
    </subcellularLocation>
</comment>
<evidence type="ECO:0000256" key="10">
    <source>
        <dbReference type="PROSITE-ProRule" id="PRU01193"/>
    </source>
</evidence>
<dbReference type="PANTHER" id="PTHR43099:SF4">
    <property type="entry name" value="INTEGRAL MEMBRANE PROTEIN"/>
    <property type="match status" value="1"/>
</dbReference>
<evidence type="ECO:0000256" key="4">
    <source>
        <dbReference type="ARBA" id="ARBA00022692"/>
    </source>
</evidence>
<dbReference type="InterPro" id="IPR000644">
    <property type="entry name" value="CBS_dom"/>
</dbReference>
<evidence type="ECO:0000256" key="7">
    <source>
        <dbReference type="ARBA" id="ARBA00023122"/>
    </source>
</evidence>
<feature type="transmembrane region" description="Helical" evidence="11">
    <location>
        <begin position="148"/>
        <end position="168"/>
    </location>
</feature>
<evidence type="ECO:0000256" key="8">
    <source>
        <dbReference type="ARBA" id="ARBA00023136"/>
    </source>
</evidence>
<dbReference type="RefSeq" id="WP_322184695.1">
    <property type="nucleotide sequence ID" value="NZ_JAXLPB010000001.1"/>
</dbReference>
<sequence length="440" mass="48592">MAFFVIILVICAMLLGNAFYVAAEFAAVSASKPKLEAKAEDGNAEARFLERTVTDEYRMDRYIACAQVGITLTSLVIGVYGQRALMPYVGPPLDEMLPDGWTSAVVGAPLILIVLTTLQVIFGELFPKSIALRSPERTAMGTARPMRWSLFVLGPFISLLNGSAIFVMRRLGLDKPKEAGDEHSHDELRQLIEDSLEGGEIKRDAHEMLRQVLAFQDRTVSEVMVPRVRVKFMTPEPSAAEALRQMLATPFTRFPVIDNAQNERPVGFVHIREVFELSRRDPDASIEGIIRPVQTLPDSLTLAEVWSRLDDSRATIAVVFNEYGIVSGIVSVEDLVEEIIGEVVDEFDEEAPRIHRRDDRVVLRGDLPVREVNRTFAFQLPEDRADSMSGLIGLKLGVKDGKRGSKVAIGGVDFTVESVENGLPRLVSFPSAATSVEAPK</sequence>
<dbReference type="InterPro" id="IPR005170">
    <property type="entry name" value="Transptr-assoc_dom"/>
</dbReference>
<organism evidence="14 15">
    <name type="scientific">Fulvimarina uroteuthidis</name>
    <dbReference type="NCBI Taxonomy" id="3098149"/>
    <lineage>
        <taxon>Bacteria</taxon>
        <taxon>Pseudomonadati</taxon>
        <taxon>Pseudomonadota</taxon>
        <taxon>Alphaproteobacteria</taxon>
        <taxon>Hyphomicrobiales</taxon>
        <taxon>Aurantimonadaceae</taxon>
        <taxon>Fulvimarina</taxon>
    </lineage>
</organism>
<dbReference type="Pfam" id="PF00571">
    <property type="entry name" value="CBS"/>
    <property type="match status" value="2"/>
</dbReference>
<evidence type="ECO:0000313" key="14">
    <source>
        <dbReference type="EMBL" id="MDY8107568.1"/>
    </source>
</evidence>
<dbReference type="Proteomes" id="UP001294412">
    <property type="component" value="Unassembled WGS sequence"/>
</dbReference>
<dbReference type="InterPro" id="IPR016169">
    <property type="entry name" value="FAD-bd_PCMH_sub2"/>
</dbReference>
<dbReference type="SMART" id="SM01091">
    <property type="entry name" value="CorC_HlyC"/>
    <property type="match status" value="1"/>
</dbReference>
<dbReference type="EMBL" id="JAXLPB010000001">
    <property type="protein sequence ID" value="MDY8107568.1"/>
    <property type="molecule type" value="Genomic_DNA"/>
</dbReference>
<dbReference type="CDD" id="cd04590">
    <property type="entry name" value="CBS_pair_CorC_HlyC_assoc"/>
    <property type="match status" value="1"/>
</dbReference>
<feature type="transmembrane region" description="Helical" evidence="11">
    <location>
        <begin position="62"/>
        <end position="81"/>
    </location>
</feature>
<dbReference type="Pfam" id="PF01595">
    <property type="entry name" value="CNNM"/>
    <property type="match status" value="1"/>
</dbReference>
<keyword evidence="7 9" id="KW-0129">CBS domain</keyword>
<evidence type="ECO:0000256" key="11">
    <source>
        <dbReference type="SAM" id="Phobius"/>
    </source>
</evidence>
<feature type="transmembrane region" description="Helical" evidence="11">
    <location>
        <begin position="101"/>
        <end position="127"/>
    </location>
</feature>
<keyword evidence="3" id="KW-1003">Cell membrane</keyword>
<evidence type="ECO:0000256" key="1">
    <source>
        <dbReference type="ARBA" id="ARBA00004651"/>
    </source>
</evidence>
<dbReference type="InterPro" id="IPR046342">
    <property type="entry name" value="CBS_dom_sf"/>
</dbReference>
<evidence type="ECO:0000256" key="6">
    <source>
        <dbReference type="ARBA" id="ARBA00022989"/>
    </source>
</evidence>
<keyword evidence="4 10" id="KW-0812">Transmembrane</keyword>
<evidence type="ECO:0000259" key="12">
    <source>
        <dbReference type="PROSITE" id="PS51371"/>
    </source>
</evidence>
<protein>
    <submittedName>
        <fullName evidence="14">Hemolysin family protein</fullName>
    </submittedName>
</protein>
<dbReference type="InterPro" id="IPR002550">
    <property type="entry name" value="CNNM"/>
</dbReference>
<dbReference type="SUPFAM" id="SSF56176">
    <property type="entry name" value="FAD-binding/transporter-associated domain-like"/>
    <property type="match status" value="1"/>
</dbReference>
<comment type="similarity">
    <text evidence="2">Belongs to the UPF0053 family. Hemolysin C subfamily.</text>
</comment>
<accession>A0ABU5HXS1</accession>
<gene>
    <name evidence="14" type="ORF">U0C82_00205</name>
</gene>
<evidence type="ECO:0000259" key="13">
    <source>
        <dbReference type="PROSITE" id="PS51846"/>
    </source>
</evidence>
<dbReference type="Gene3D" id="3.30.465.10">
    <property type="match status" value="1"/>
</dbReference>
<proteinExistence type="inferred from homology"/>
<keyword evidence="15" id="KW-1185">Reference proteome</keyword>
<feature type="domain" description="CBS" evidence="12">
    <location>
        <begin position="289"/>
        <end position="346"/>
    </location>
</feature>
<evidence type="ECO:0000256" key="3">
    <source>
        <dbReference type="ARBA" id="ARBA00022475"/>
    </source>
</evidence>
<evidence type="ECO:0000313" key="15">
    <source>
        <dbReference type="Proteomes" id="UP001294412"/>
    </source>
</evidence>
<evidence type="ECO:0000256" key="5">
    <source>
        <dbReference type="ARBA" id="ARBA00022737"/>
    </source>
</evidence>
<dbReference type="InterPro" id="IPR036318">
    <property type="entry name" value="FAD-bd_PCMH-like_sf"/>
</dbReference>
<reference evidence="14 15" key="1">
    <citation type="submission" date="2023-12" db="EMBL/GenBank/DDBJ databases">
        <title>Description of Novel Strain Fulvimarina sp. 2208YS6-2-32 isolated from Uroteuthis (Photololigo) edulis.</title>
        <authorList>
            <person name="Park J.-S."/>
        </authorList>
    </citation>
    <scope>NUCLEOTIDE SEQUENCE [LARGE SCALE GENOMIC DNA]</scope>
    <source>
        <strain evidence="14 15">2208YS6-2-32</strain>
    </source>
</reference>
<dbReference type="PROSITE" id="PS51846">
    <property type="entry name" value="CNNM"/>
    <property type="match status" value="1"/>
</dbReference>
<feature type="domain" description="CNNM transmembrane" evidence="13">
    <location>
        <begin position="1"/>
        <end position="205"/>
    </location>
</feature>
<dbReference type="InterPro" id="IPR044751">
    <property type="entry name" value="Ion_transp-like_CBS"/>
</dbReference>
<dbReference type="PROSITE" id="PS51371">
    <property type="entry name" value="CBS"/>
    <property type="match status" value="2"/>
</dbReference>
<keyword evidence="5" id="KW-0677">Repeat</keyword>
<name>A0ABU5HXS1_9HYPH</name>
<comment type="caution">
    <text evidence="14">The sequence shown here is derived from an EMBL/GenBank/DDBJ whole genome shotgun (WGS) entry which is preliminary data.</text>
</comment>
<dbReference type="Pfam" id="PF03471">
    <property type="entry name" value="CorC_HlyC"/>
    <property type="match status" value="1"/>
</dbReference>
<dbReference type="Gene3D" id="3.10.580.10">
    <property type="entry name" value="CBS-domain"/>
    <property type="match status" value="1"/>
</dbReference>
<dbReference type="SUPFAM" id="SSF54631">
    <property type="entry name" value="CBS-domain pair"/>
    <property type="match status" value="1"/>
</dbReference>
<dbReference type="PANTHER" id="PTHR43099">
    <property type="entry name" value="UPF0053 PROTEIN YRKA"/>
    <property type="match status" value="1"/>
</dbReference>
<evidence type="ECO:0000256" key="9">
    <source>
        <dbReference type="PROSITE-ProRule" id="PRU00703"/>
    </source>
</evidence>
<dbReference type="InterPro" id="IPR051676">
    <property type="entry name" value="UPF0053_domain"/>
</dbReference>
<feature type="transmembrane region" description="Helical" evidence="11">
    <location>
        <begin position="6"/>
        <end position="28"/>
    </location>
</feature>
<keyword evidence="8 10" id="KW-0472">Membrane</keyword>
<evidence type="ECO:0000256" key="2">
    <source>
        <dbReference type="ARBA" id="ARBA00006446"/>
    </source>
</evidence>
<keyword evidence="6 10" id="KW-1133">Transmembrane helix</keyword>
<feature type="domain" description="CBS" evidence="12">
    <location>
        <begin position="224"/>
        <end position="285"/>
    </location>
</feature>